<protein>
    <recommendedName>
        <fullName evidence="7">Endolytic murein transglycosylase</fullName>
        <ecNumber evidence="7">4.2.2.29</ecNumber>
    </recommendedName>
    <alternativeName>
        <fullName evidence="7">Peptidoglycan lytic transglycosylase</fullName>
    </alternativeName>
    <alternativeName>
        <fullName evidence="7">Peptidoglycan polymerization terminase</fullName>
    </alternativeName>
</protein>
<feature type="site" description="Important for catalytic activity" evidence="7">
    <location>
        <position position="260"/>
    </location>
</feature>
<evidence type="ECO:0000256" key="3">
    <source>
        <dbReference type="ARBA" id="ARBA00022989"/>
    </source>
</evidence>
<evidence type="ECO:0000256" key="1">
    <source>
        <dbReference type="ARBA" id="ARBA00022475"/>
    </source>
</evidence>
<evidence type="ECO:0000313" key="9">
    <source>
        <dbReference type="Proteomes" id="UP001597302"/>
    </source>
</evidence>
<keyword evidence="6 7" id="KW-0961">Cell wall biogenesis/degradation</keyword>
<evidence type="ECO:0000256" key="4">
    <source>
        <dbReference type="ARBA" id="ARBA00023136"/>
    </source>
</evidence>
<dbReference type="NCBIfam" id="TIGR00247">
    <property type="entry name" value="endolytic transglycosylase MltG"/>
    <property type="match status" value="1"/>
</dbReference>
<keyword evidence="1 7" id="KW-1003">Cell membrane</keyword>
<sequence>MIWRNIASNFLTLAIVLLIGAAAAVAWAKREFSGPGPSEIAQCVQIAPGASLNAVSNQLAAQGAISNAYIFRAGADYLGKSRELKFGSFLMPPAASMEEIVGAVTSGGASTCGTEVLIRVGVRENSVLLRDMNPQTGGYEEMARFNPATEERPEAIAAAEDLADVRLSLVMAEGVTSWQVVQALNAASFMTGEVAETPAEGSLAPDTYLLAKGGDRNALLAEMARRQAAILAAEWEARPFGLPYETPEEALIMASIVEKETGVAGERPQVASVFVNRLRQGMRLQTDPTVIYGVTGGEAVLDRGLRRSELDTTTPYNTYRIDGLPPTPIANPGRAAINAALNPDETDYLYFVADGTGGHAFSRTLDEHNAAVARWREIERQQGLPTDSPVQTDG</sequence>
<comment type="similarity">
    <text evidence="7">Belongs to the transglycosylase MltG family.</text>
</comment>
<name>A0ABW4E0Q0_9RHOB</name>
<dbReference type="Proteomes" id="UP001597302">
    <property type="component" value="Unassembled WGS sequence"/>
</dbReference>
<proteinExistence type="inferred from homology"/>
<keyword evidence="4 7" id="KW-0472">Membrane</keyword>
<dbReference type="EMBL" id="JBHTOQ010000028">
    <property type="protein sequence ID" value="MFD1482543.1"/>
    <property type="molecule type" value="Genomic_DNA"/>
</dbReference>
<keyword evidence="7" id="KW-0997">Cell inner membrane</keyword>
<dbReference type="HAMAP" id="MF_02065">
    <property type="entry name" value="MltG"/>
    <property type="match status" value="1"/>
</dbReference>
<comment type="caution">
    <text evidence="8">The sequence shown here is derived from an EMBL/GenBank/DDBJ whole genome shotgun (WGS) entry which is preliminary data.</text>
</comment>
<gene>
    <name evidence="7 8" type="primary">mltG</name>
    <name evidence="8" type="ORF">ACFQ5P_14695</name>
</gene>
<comment type="function">
    <text evidence="7">Functions as a peptidoglycan terminase that cleaves nascent peptidoglycan strands endolytically to terminate their elongation.</text>
</comment>
<dbReference type="RefSeq" id="WP_131578195.1">
    <property type="nucleotide sequence ID" value="NZ_CBCSAJ010000018.1"/>
</dbReference>
<keyword evidence="9" id="KW-1185">Reference proteome</keyword>
<dbReference type="PANTHER" id="PTHR30518:SF2">
    <property type="entry name" value="ENDOLYTIC MUREIN TRANSGLYCOSYLASE"/>
    <property type="match status" value="1"/>
</dbReference>
<evidence type="ECO:0000256" key="6">
    <source>
        <dbReference type="ARBA" id="ARBA00023316"/>
    </source>
</evidence>
<keyword evidence="2 7" id="KW-0812">Transmembrane</keyword>
<reference evidence="9" key="1">
    <citation type="journal article" date="2019" name="Int. J. Syst. Evol. Microbiol.">
        <title>The Global Catalogue of Microorganisms (GCM) 10K type strain sequencing project: providing services to taxonomists for standard genome sequencing and annotation.</title>
        <authorList>
            <consortium name="The Broad Institute Genomics Platform"/>
            <consortium name="The Broad Institute Genome Sequencing Center for Infectious Disease"/>
            <person name="Wu L."/>
            <person name="Ma J."/>
        </authorList>
    </citation>
    <scope>NUCLEOTIDE SEQUENCE [LARGE SCALE GENOMIC DNA]</scope>
    <source>
        <strain evidence="9">CCM 8875</strain>
    </source>
</reference>
<dbReference type="PANTHER" id="PTHR30518">
    <property type="entry name" value="ENDOLYTIC MUREIN TRANSGLYCOSYLASE"/>
    <property type="match status" value="1"/>
</dbReference>
<dbReference type="Pfam" id="PF02618">
    <property type="entry name" value="YceG"/>
    <property type="match status" value="1"/>
</dbReference>
<dbReference type="EC" id="4.2.2.29" evidence="7"/>
<dbReference type="CDD" id="cd08010">
    <property type="entry name" value="MltG_like"/>
    <property type="match status" value="1"/>
</dbReference>
<comment type="catalytic activity">
    <reaction evidence="7">
        <text>a peptidoglycan chain = a peptidoglycan chain with N-acetyl-1,6-anhydromuramyl-[peptide] at the reducing end + a peptidoglycan chain with N-acetylglucosamine at the non-reducing end.</text>
        <dbReference type="EC" id="4.2.2.29"/>
    </reaction>
</comment>
<dbReference type="InterPro" id="IPR003770">
    <property type="entry name" value="MLTG-like"/>
</dbReference>
<accession>A0ABW4E0Q0</accession>
<evidence type="ECO:0000256" key="2">
    <source>
        <dbReference type="ARBA" id="ARBA00022692"/>
    </source>
</evidence>
<keyword evidence="3 7" id="KW-1133">Transmembrane helix</keyword>
<evidence type="ECO:0000313" key="8">
    <source>
        <dbReference type="EMBL" id="MFD1482543.1"/>
    </source>
</evidence>
<dbReference type="Gene3D" id="3.30.1490.480">
    <property type="entry name" value="Endolytic murein transglycosylase"/>
    <property type="match status" value="1"/>
</dbReference>
<dbReference type="Gene3D" id="3.30.160.60">
    <property type="entry name" value="Classic Zinc Finger"/>
    <property type="match status" value="1"/>
</dbReference>
<evidence type="ECO:0000256" key="7">
    <source>
        <dbReference type="HAMAP-Rule" id="MF_02065"/>
    </source>
</evidence>
<keyword evidence="5 7" id="KW-0456">Lyase</keyword>
<evidence type="ECO:0000256" key="5">
    <source>
        <dbReference type="ARBA" id="ARBA00023239"/>
    </source>
</evidence>
<organism evidence="8 9">
    <name type="scientific">Paracoccus nototheniae</name>
    <dbReference type="NCBI Taxonomy" id="2489002"/>
    <lineage>
        <taxon>Bacteria</taxon>
        <taxon>Pseudomonadati</taxon>
        <taxon>Pseudomonadota</taxon>
        <taxon>Alphaproteobacteria</taxon>
        <taxon>Rhodobacterales</taxon>
        <taxon>Paracoccaceae</taxon>
        <taxon>Paracoccus</taxon>
    </lineage>
</organism>